<dbReference type="InterPro" id="IPR029052">
    <property type="entry name" value="Metallo-depent_PP-like"/>
</dbReference>
<dbReference type="Proteomes" id="UP000275408">
    <property type="component" value="Unassembled WGS sequence"/>
</dbReference>
<keyword evidence="5" id="KW-1185">Reference proteome</keyword>
<dbReference type="AlphaFoldDB" id="A0A3M6UUE9"/>
<dbReference type="InterPro" id="IPR051558">
    <property type="entry name" value="Metallophosphoesterase_PAP"/>
</dbReference>
<dbReference type="OrthoDB" id="411211at2759"/>
<dbReference type="SUPFAM" id="SSF56300">
    <property type="entry name" value="Metallo-dependent phosphatases"/>
    <property type="match status" value="1"/>
</dbReference>
<feature type="domain" description="Calcineurin-like phosphoesterase" evidence="3">
    <location>
        <begin position="130"/>
        <end position="212"/>
    </location>
</feature>
<keyword evidence="2" id="KW-0378">Hydrolase</keyword>
<reference evidence="4 5" key="1">
    <citation type="journal article" date="2018" name="Sci. Rep.">
        <title>Comparative analysis of the Pocillopora damicornis genome highlights role of immune system in coral evolution.</title>
        <authorList>
            <person name="Cunning R."/>
            <person name="Bay R.A."/>
            <person name="Gillette P."/>
            <person name="Baker A.C."/>
            <person name="Traylor-Knowles N."/>
        </authorList>
    </citation>
    <scope>NUCLEOTIDE SEQUENCE [LARGE SCALE GENOMIC DNA]</scope>
    <source>
        <strain evidence="4">RSMAS</strain>
        <tissue evidence="4">Whole animal</tissue>
    </source>
</reference>
<evidence type="ECO:0000256" key="1">
    <source>
        <dbReference type="ARBA" id="ARBA00022729"/>
    </source>
</evidence>
<keyword evidence="1" id="KW-0732">Signal</keyword>
<name>A0A3M6UUE9_POCDA</name>
<dbReference type="GO" id="GO:0016787">
    <property type="term" value="F:hydrolase activity"/>
    <property type="evidence" value="ECO:0007669"/>
    <property type="project" value="UniProtKB-KW"/>
</dbReference>
<dbReference type="EMBL" id="RCHS01000683">
    <property type="protein sequence ID" value="RMX57291.1"/>
    <property type="molecule type" value="Genomic_DNA"/>
</dbReference>
<dbReference type="Pfam" id="PF00149">
    <property type="entry name" value="Metallophos"/>
    <property type="match status" value="1"/>
</dbReference>
<comment type="caution">
    <text evidence="4">The sequence shown here is derived from an EMBL/GenBank/DDBJ whole genome shotgun (WGS) entry which is preliminary data.</text>
</comment>
<evidence type="ECO:0000313" key="4">
    <source>
        <dbReference type="EMBL" id="RMX57291.1"/>
    </source>
</evidence>
<sequence>MPSLSREGQLVELVYFTIIPGIISLVTHENMMAIKHILLAIFLTSVAYVRCDELRFLVVGDWGGMPLFPYTTPYETAVSIAMGKVAQELGTQFTVALGERYYDYAYDIFTGLSLVPGAQKESISSKQLREWSYSSPEGVGFERPESIEVAEAQWDWLESTLRSSTAHYLIVGGHFPVWSIAEHGPTQCLVDRLRPLLEKYHVTAYISGHDHNLQHLKEADSSVNYFVIGAGAKIDNNTSHSNKVPKDSSLFFWADSSKAGGFAVVHMAVDSTTLEMLDSHGSSVYKAQLNPRHSGA</sequence>
<protein>
    <recommendedName>
        <fullName evidence="3">Calcineurin-like phosphoesterase domain-containing protein</fullName>
    </recommendedName>
</protein>
<gene>
    <name evidence="4" type="ORF">pdam_00012860</name>
</gene>
<evidence type="ECO:0000259" key="3">
    <source>
        <dbReference type="Pfam" id="PF00149"/>
    </source>
</evidence>
<accession>A0A3M6UUE9</accession>
<organism evidence="4 5">
    <name type="scientific">Pocillopora damicornis</name>
    <name type="common">Cauliflower coral</name>
    <name type="synonym">Millepora damicornis</name>
    <dbReference type="NCBI Taxonomy" id="46731"/>
    <lineage>
        <taxon>Eukaryota</taxon>
        <taxon>Metazoa</taxon>
        <taxon>Cnidaria</taxon>
        <taxon>Anthozoa</taxon>
        <taxon>Hexacorallia</taxon>
        <taxon>Scleractinia</taxon>
        <taxon>Astrocoeniina</taxon>
        <taxon>Pocilloporidae</taxon>
        <taxon>Pocillopora</taxon>
    </lineage>
</organism>
<dbReference type="PANTHER" id="PTHR10161:SF14">
    <property type="entry name" value="TARTRATE-RESISTANT ACID PHOSPHATASE TYPE 5"/>
    <property type="match status" value="1"/>
</dbReference>
<evidence type="ECO:0000256" key="2">
    <source>
        <dbReference type="ARBA" id="ARBA00022801"/>
    </source>
</evidence>
<dbReference type="InterPro" id="IPR004843">
    <property type="entry name" value="Calcineurin-like_PHP"/>
</dbReference>
<dbReference type="PANTHER" id="PTHR10161">
    <property type="entry name" value="TARTRATE-RESISTANT ACID PHOSPHATASE TYPE 5"/>
    <property type="match status" value="1"/>
</dbReference>
<dbReference type="Gene3D" id="3.60.21.10">
    <property type="match status" value="2"/>
</dbReference>
<evidence type="ECO:0000313" key="5">
    <source>
        <dbReference type="Proteomes" id="UP000275408"/>
    </source>
</evidence>
<proteinExistence type="predicted"/>